<reference evidence="2" key="2">
    <citation type="journal article" date="2015" name="Data Brief">
        <title>Shoot transcriptome of the giant reed, Arundo donax.</title>
        <authorList>
            <person name="Barrero R.A."/>
            <person name="Guerrero F.D."/>
            <person name="Moolhuijzen P."/>
            <person name="Goolsby J.A."/>
            <person name="Tidwell J."/>
            <person name="Bellgard S.E."/>
            <person name="Bellgard M.I."/>
        </authorList>
    </citation>
    <scope>NUCLEOTIDE SEQUENCE</scope>
    <source>
        <tissue evidence="2">Shoot tissue taken approximately 20 cm above the soil surface</tissue>
    </source>
</reference>
<evidence type="ECO:0000313" key="2">
    <source>
        <dbReference type="EMBL" id="JAE04075.1"/>
    </source>
</evidence>
<protein>
    <submittedName>
        <fullName evidence="2">Uncharacterized protein</fullName>
    </submittedName>
</protein>
<name>A0A0A9ETM5_ARUDO</name>
<dbReference type="EMBL" id="GBRH01193821">
    <property type="protein sequence ID" value="JAE04075.1"/>
    <property type="molecule type" value="Transcribed_RNA"/>
</dbReference>
<evidence type="ECO:0000256" key="1">
    <source>
        <dbReference type="SAM" id="MobiDB-lite"/>
    </source>
</evidence>
<dbReference type="AlphaFoldDB" id="A0A0A9ETM5"/>
<feature type="region of interest" description="Disordered" evidence="1">
    <location>
        <begin position="74"/>
        <end position="108"/>
    </location>
</feature>
<organism evidence="2">
    <name type="scientific">Arundo donax</name>
    <name type="common">Giant reed</name>
    <name type="synonym">Donax arundinaceus</name>
    <dbReference type="NCBI Taxonomy" id="35708"/>
    <lineage>
        <taxon>Eukaryota</taxon>
        <taxon>Viridiplantae</taxon>
        <taxon>Streptophyta</taxon>
        <taxon>Embryophyta</taxon>
        <taxon>Tracheophyta</taxon>
        <taxon>Spermatophyta</taxon>
        <taxon>Magnoliopsida</taxon>
        <taxon>Liliopsida</taxon>
        <taxon>Poales</taxon>
        <taxon>Poaceae</taxon>
        <taxon>PACMAD clade</taxon>
        <taxon>Arundinoideae</taxon>
        <taxon>Arundineae</taxon>
        <taxon>Arundo</taxon>
    </lineage>
</organism>
<reference evidence="2" key="1">
    <citation type="submission" date="2014-09" db="EMBL/GenBank/DDBJ databases">
        <authorList>
            <person name="Magalhaes I.L.F."/>
            <person name="Oliveira U."/>
            <person name="Santos F.R."/>
            <person name="Vidigal T.H.D.A."/>
            <person name="Brescovit A.D."/>
            <person name="Santos A.J."/>
        </authorList>
    </citation>
    <scope>NUCLEOTIDE SEQUENCE</scope>
    <source>
        <tissue evidence="2">Shoot tissue taken approximately 20 cm above the soil surface</tissue>
    </source>
</reference>
<sequence length="108" mass="11105">MIATMATEARAEAMTSSRWKWCRRSTIIPTGGGAGAPRENEAVPLAPSPSAAARMCLATGEVPGDEGAALALANDEHEASSSKTKMDEHRNGNGGGASLMLLAPLHFG</sequence>
<feature type="compositionally biased region" description="Basic and acidic residues" evidence="1">
    <location>
        <begin position="74"/>
        <end position="91"/>
    </location>
</feature>
<proteinExistence type="predicted"/>
<accession>A0A0A9ETM5</accession>